<dbReference type="InterPro" id="IPR029043">
    <property type="entry name" value="GcvT/YgfZ_C"/>
</dbReference>
<dbReference type="Gene3D" id="1.10.10.1100">
    <property type="entry name" value="BFD-like [2Fe-2S]-binding domain"/>
    <property type="match status" value="1"/>
</dbReference>
<dbReference type="Pfam" id="PF17806">
    <property type="entry name" value="SO_alpha_A3"/>
    <property type="match status" value="1"/>
</dbReference>
<evidence type="ECO:0000256" key="1">
    <source>
        <dbReference type="ARBA" id="ARBA00023002"/>
    </source>
</evidence>
<keyword evidence="6" id="KW-1185">Reference proteome</keyword>
<dbReference type="GO" id="GO:0016491">
    <property type="term" value="F:oxidoreductase activity"/>
    <property type="evidence" value="ECO:0007669"/>
    <property type="project" value="UniProtKB-KW"/>
</dbReference>
<evidence type="ECO:0000313" key="5">
    <source>
        <dbReference type="EMBL" id="MBK5925856.1"/>
    </source>
</evidence>
<keyword evidence="1" id="KW-0560">Oxidoreductase</keyword>
<dbReference type="SUPFAM" id="SSF101790">
    <property type="entry name" value="Aminomethyltransferase beta-barrel domain"/>
    <property type="match status" value="1"/>
</dbReference>
<dbReference type="InterPro" id="IPR041854">
    <property type="entry name" value="BFD-like_2Fe2S-bd_dom_sf"/>
</dbReference>
<dbReference type="SUPFAM" id="SSF103025">
    <property type="entry name" value="Folate-binding domain"/>
    <property type="match status" value="1"/>
</dbReference>
<dbReference type="PANTHER" id="PTHR43757:SF2">
    <property type="entry name" value="AMINOMETHYLTRANSFERASE, MITOCHONDRIAL"/>
    <property type="match status" value="1"/>
</dbReference>
<evidence type="ECO:0000259" key="3">
    <source>
        <dbReference type="Pfam" id="PF08669"/>
    </source>
</evidence>
<dbReference type="Proteomes" id="UP000706333">
    <property type="component" value="Unassembled WGS sequence"/>
</dbReference>
<evidence type="ECO:0000259" key="4">
    <source>
        <dbReference type="Pfam" id="PF17806"/>
    </source>
</evidence>
<reference evidence="5" key="2">
    <citation type="journal article" date="2020" name="Microorganisms">
        <title>Osmotic Adaptation and Compatible Solute Biosynthesis of Phototrophic Bacteria as Revealed from Genome Analyses.</title>
        <authorList>
            <person name="Imhoff J.F."/>
            <person name="Rahn T."/>
            <person name="Kunzel S."/>
            <person name="Keller A."/>
            <person name="Neulinger S.C."/>
        </authorList>
    </citation>
    <scope>NUCLEOTIDE SEQUENCE</scope>
    <source>
        <strain evidence="5">LMG 28126</strain>
    </source>
</reference>
<dbReference type="GO" id="GO:0005829">
    <property type="term" value="C:cytosol"/>
    <property type="evidence" value="ECO:0007669"/>
    <property type="project" value="TreeGrafter"/>
</dbReference>
<dbReference type="Gene3D" id="3.30.1360.120">
    <property type="entry name" value="Probable tRNA modification gtpase trme, domain 1"/>
    <property type="match status" value="1"/>
</dbReference>
<sequence length="500" mass="53628">MPEASGAAPAQTAFWQVDAPGRAWLDFANDVTTKDVRQAAQEGFSSVEHMKRYTTQGMAPDQGRSSNVAALAVLADATGRTIPETGTTTFRPPFQPVSIAAMGAGARGKGFMPQRFTPSHDAAVARFAPMVESGLWYRPGYFPAPDEDGWLPACTREVGYVRGAVGVADVSTLGKIELRGPDTGAFLDFVYANRVSTLAPGRVRYGLMLREDGHVMDDGTVARLGDDRWLVTTTTVAAGAVMRHLEFVQQAYRPRLRTRFTSVTDAWAQVAIAGPRARRLLDGILDAPLGEFPFMSCATVGVMGVRARLFRISFSGEQGYEVAVPARFGAALFRDLVARAESLGGGAYGMEALNVLRIEKGFLTHAELHGRTTAFDLGLGGMVSAKKDCIGKAASQRPGLNGPERAQLVGLRPVVRDQRITAGAHLFDAGAPLTRPHSRGYVTSVGPSPALGWLGLGLLEDGRARHGDRVRLVDRLRGIDTLCDVCAPVFFDPEGGRMRG</sequence>
<name>A0A934THT6_9RHOB</name>
<dbReference type="InterPro" id="IPR041117">
    <property type="entry name" value="SoxA_A3"/>
</dbReference>
<feature type="domain" description="Aminomethyltransferase C-terminal" evidence="3">
    <location>
        <begin position="407"/>
        <end position="492"/>
    </location>
</feature>
<proteinExistence type="predicted"/>
<reference evidence="5" key="1">
    <citation type="submission" date="2017-05" db="EMBL/GenBank/DDBJ databases">
        <authorList>
            <person name="Imhoff J.F."/>
            <person name="Rahn T."/>
            <person name="Kuenzel S."/>
            <person name="Neulinger S.C."/>
        </authorList>
    </citation>
    <scope>NUCLEOTIDE SEQUENCE</scope>
    <source>
        <strain evidence="5">LMG 28126</strain>
    </source>
</reference>
<dbReference type="PANTHER" id="PTHR43757">
    <property type="entry name" value="AMINOMETHYLTRANSFERASE"/>
    <property type="match status" value="1"/>
</dbReference>
<accession>A0A934THT6</accession>
<organism evidence="5 6">
    <name type="scientific">Rhodobaculum claviforme</name>
    <dbReference type="NCBI Taxonomy" id="1549854"/>
    <lineage>
        <taxon>Bacteria</taxon>
        <taxon>Pseudomonadati</taxon>
        <taxon>Pseudomonadota</taxon>
        <taxon>Alphaproteobacteria</taxon>
        <taxon>Rhodobacterales</taxon>
        <taxon>Paracoccaceae</taxon>
        <taxon>Rhodobaculum</taxon>
    </lineage>
</organism>
<evidence type="ECO:0000313" key="6">
    <source>
        <dbReference type="Proteomes" id="UP000706333"/>
    </source>
</evidence>
<dbReference type="InterPro" id="IPR027266">
    <property type="entry name" value="TrmE/GcvT-like"/>
</dbReference>
<dbReference type="EMBL" id="NHSD01000039">
    <property type="protein sequence ID" value="MBK5925856.1"/>
    <property type="molecule type" value="Genomic_DNA"/>
</dbReference>
<evidence type="ECO:0000259" key="2">
    <source>
        <dbReference type="Pfam" id="PF01571"/>
    </source>
</evidence>
<protein>
    <recommendedName>
        <fullName evidence="7">Sarcosine oxidase subunit alpha</fullName>
    </recommendedName>
</protein>
<evidence type="ECO:0008006" key="7">
    <source>
        <dbReference type="Google" id="ProtNLM"/>
    </source>
</evidence>
<dbReference type="InterPro" id="IPR013977">
    <property type="entry name" value="GcvT_C"/>
</dbReference>
<dbReference type="InterPro" id="IPR028896">
    <property type="entry name" value="GcvT/YgfZ/DmdA"/>
</dbReference>
<dbReference type="InterPro" id="IPR006222">
    <property type="entry name" value="GCVT_N"/>
</dbReference>
<comment type="caution">
    <text evidence="5">The sequence shown here is derived from an EMBL/GenBank/DDBJ whole genome shotgun (WGS) entry which is preliminary data.</text>
</comment>
<dbReference type="Pfam" id="PF01571">
    <property type="entry name" value="GCV_T"/>
    <property type="match status" value="1"/>
</dbReference>
<gene>
    <name evidence="5" type="ORF">CCR87_00535</name>
</gene>
<dbReference type="Pfam" id="PF08669">
    <property type="entry name" value="GCV_T_C"/>
    <property type="match status" value="1"/>
</dbReference>
<dbReference type="AlphaFoldDB" id="A0A934THT6"/>
<feature type="domain" description="GCVT N-terminal" evidence="2">
    <location>
        <begin position="120"/>
        <end position="387"/>
    </location>
</feature>
<feature type="domain" description="SoxA A3" evidence="4">
    <location>
        <begin position="21"/>
        <end position="105"/>
    </location>
</feature>